<organism evidence="3 4">
    <name type="scientific">Glutinoglossum americanum</name>
    <dbReference type="NCBI Taxonomy" id="1670608"/>
    <lineage>
        <taxon>Eukaryota</taxon>
        <taxon>Fungi</taxon>
        <taxon>Dikarya</taxon>
        <taxon>Ascomycota</taxon>
        <taxon>Pezizomycotina</taxon>
        <taxon>Geoglossomycetes</taxon>
        <taxon>Geoglossales</taxon>
        <taxon>Geoglossaceae</taxon>
        <taxon>Glutinoglossum</taxon>
    </lineage>
</organism>
<evidence type="ECO:0000313" key="3">
    <source>
        <dbReference type="EMBL" id="KAH0536798.1"/>
    </source>
</evidence>
<feature type="transmembrane region" description="Helical" evidence="2">
    <location>
        <begin position="75"/>
        <end position="98"/>
    </location>
</feature>
<evidence type="ECO:0000313" key="4">
    <source>
        <dbReference type="Proteomes" id="UP000698800"/>
    </source>
</evidence>
<gene>
    <name evidence="3" type="ORF">FGG08_006366</name>
</gene>
<keyword evidence="4" id="KW-1185">Reference proteome</keyword>
<feature type="region of interest" description="Disordered" evidence="1">
    <location>
        <begin position="1"/>
        <end position="22"/>
    </location>
</feature>
<dbReference type="EMBL" id="JAGHQL010000180">
    <property type="protein sequence ID" value="KAH0536798.1"/>
    <property type="molecule type" value="Genomic_DNA"/>
</dbReference>
<name>A0A9P8HW81_9PEZI</name>
<reference evidence="3" key="1">
    <citation type="submission" date="2021-03" db="EMBL/GenBank/DDBJ databases">
        <title>Comparative genomics and phylogenomic investigation of the class Geoglossomycetes provide insights into ecological specialization and systematics.</title>
        <authorList>
            <person name="Melie T."/>
            <person name="Pirro S."/>
            <person name="Miller A.N."/>
            <person name="Quandt A."/>
        </authorList>
    </citation>
    <scope>NUCLEOTIDE SEQUENCE</scope>
    <source>
        <strain evidence="3">GBOQ0MN5Z8</strain>
    </source>
</reference>
<accession>A0A9P8HW81</accession>
<sequence length="148" mass="14935">MQSPALTCNTQLPPSADSSSSQLLGTVTGAATSTATSTATNTATSTATSAATGTAALSSSLCSAPATCPPSYTTAISASLGTALALAVLIILGLIPILRKQMSMNRKYREMENSAAPMSSPVMLSSETPPVMLYAGSQPHTRPWEAPG</sequence>
<protein>
    <submittedName>
        <fullName evidence="3">Uncharacterized protein</fullName>
    </submittedName>
</protein>
<dbReference type="Proteomes" id="UP000698800">
    <property type="component" value="Unassembled WGS sequence"/>
</dbReference>
<evidence type="ECO:0000256" key="1">
    <source>
        <dbReference type="SAM" id="MobiDB-lite"/>
    </source>
</evidence>
<comment type="caution">
    <text evidence="3">The sequence shown here is derived from an EMBL/GenBank/DDBJ whole genome shotgun (WGS) entry which is preliminary data.</text>
</comment>
<dbReference type="AlphaFoldDB" id="A0A9P8HW81"/>
<proteinExistence type="predicted"/>
<keyword evidence="2" id="KW-0812">Transmembrane</keyword>
<evidence type="ECO:0000256" key="2">
    <source>
        <dbReference type="SAM" id="Phobius"/>
    </source>
</evidence>
<keyword evidence="2" id="KW-1133">Transmembrane helix</keyword>
<keyword evidence="2" id="KW-0472">Membrane</keyword>